<evidence type="ECO:0000256" key="1">
    <source>
        <dbReference type="ARBA" id="ARBA00022741"/>
    </source>
</evidence>
<evidence type="ECO:0000259" key="6">
    <source>
        <dbReference type="PROSITE" id="PS50901"/>
    </source>
</evidence>
<accession>A0A517U383</accession>
<dbReference type="OrthoDB" id="9807790at2"/>
<dbReference type="GO" id="GO:0005524">
    <property type="term" value="F:ATP binding"/>
    <property type="evidence" value="ECO:0007669"/>
    <property type="project" value="UniProtKB-UniRule"/>
</dbReference>
<reference evidence="7 8" key="1">
    <citation type="submission" date="2019-02" db="EMBL/GenBank/DDBJ databases">
        <title>Deep-cultivation of Planctomycetes and their phenomic and genomic characterization uncovers novel biology.</title>
        <authorList>
            <person name="Wiegand S."/>
            <person name="Jogler M."/>
            <person name="Boedeker C."/>
            <person name="Pinto D."/>
            <person name="Vollmers J."/>
            <person name="Rivas-Marin E."/>
            <person name="Kohn T."/>
            <person name="Peeters S.H."/>
            <person name="Heuer A."/>
            <person name="Rast P."/>
            <person name="Oberbeckmann S."/>
            <person name="Bunk B."/>
            <person name="Jeske O."/>
            <person name="Meyerdierks A."/>
            <person name="Storesund J.E."/>
            <person name="Kallscheuer N."/>
            <person name="Luecker S."/>
            <person name="Lage O.M."/>
            <person name="Pohl T."/>
            <person name="Merkel B.J."/>
            <person name="Hornburger P."/>
            <person name="Mueller R.-W."/>
            <person name="Bruemmer F."/>
            <person name="Labrenz M."/>
            <person name="Spormann A.M."/>
            <person name="Op den Camp H."/>
            <person name="Overmann J."/>
            <person name="Amann R."/>
            <person name="Jetten M.S.M."/>
            <person name="Mascher T."/>
            <person name="Medema M.H."/>
            <person name="Devos D.P."/>
            <person name="Kaster A.-K."/>
            <person name="Ovreas L."/>
            <person name="Rohde M."/>
            <person name="Galperin M.Y."/>
            <person name="Jogler C."/>
        </authorList>
    </citation>
    <scope>NUCLEOTIDE SEQUENCE [LARGE SCALE GENOMIC DNA]</scope>
    <source>
        <strain evidence="7 8">I41</strain>
    </source>
</reference>
<dbReference type="GO" id="GO:0003677">
    <property type="term" value="F:DNA binding"/>
    <property type="evidence" value="ECO:0007669"/>
    <property type="project" value="InterPro"/>
</dbReference>
<organism evidence="7 8">
    <name type="scientific">Lacipirellula limnantheis</name>
    <dbReference type="NCBI Taxonomy" id="2528024"/>
    <lineage>
        <taxon>Bacteria</taxon>
        <taxon>Pseudomonadati</taxon>
        <taxon>Planctomycetota</taxon>
        <taxon>Planctomycetia</taxon>
        <taxon>Pirellulales</taxon>
        <taxon>Lacipirellulaceae</taxon>
        <taxon>Lacipirellula</taxon>
    </lineage>
</organism>
<dbReference type="RefSeq" id="WP_145434776.1">
    <property type="nucleotide sequence ID" value="NZ_CP036339.1"/>
</dbReference>
<keyword evidence="5" id="KW-0812">Transmembrane</keyword>
<dbReference type="Gene3D" id="3.40.50.300">
    <property type="entry name" value="P-loop containing nucleotide triphosphate hydrolases"/>
    <property type="match status" value="3"/>
</dbReference>
<keyword evidence="8" id="KW-1185">Reference proteome</keyword>
<sequence>MTRLSTRRELELMQHLQQLADKRAGEERILAAAISAELAEADQEFAATAHRINEQYALQIRTLENEFAAVRQTAVTAHDDAVRQADAQFKTALRANASRRDADLAAAEKHAEEAQWQANTVYEAHKNHPQQLLDEATKRLQSRRRIAEGLERDAHTLLTMRGQLQAAAQYDWRTDPAAAPSEAEQSQRPASAEDRLADALNRLKQGVLDLQDQKLASLFIEGGRWTAWLGGAVVAGCLVGGLVGGFALLGWIIGAVVGAIIGAAIVAVALPRGRRGSLQQFGRIQRWLDESRQFEQTALHEAKSHSERLAQENLRRRDQDVEHARAQLAEKTAAAQTTHAAEQTRLETEHAARRAEFAATRDAALAAADAKYPPLLDQQAADRKREEGENAAKFDARRNAANAKQAEAWQAMADAWLNGFREVADELAAMQARCRELFPDWNVTDLAAWQRPAEPPEAIPFGQCPLPLQAVKHGVPDDKRLDPGVKRLVLPATMPLREQPRMVITADGAGRRAAVEVLQLMMLRFLTSMPAGKLRFTIIDPAGLGENFAAFMHLADYDEQLVASRIWTDPKQIDDRLTLISQHMEKVLQKYLRNEFATIHQYNESAGEVAEPYHVVVAANFPHGFSDSAARKLISISQSGPRCGVFTLLSIDTDQKLPHEFRLQPLLDDAVHLQWVDNRLVWNYPLFEKLPLELDRIPNPETLNGLLRTAGEQSRKASRVEVPFAMVAPAPDKIWSEDSARELVVPIGRAGAKELQSLRFGIGTSQHALISGKTGSGKSTLLHALITNAALHYSPEQLELYLIDFKKGVEFKAYANGQLPHARVIAIESEREFGVSVLERLDAELRRRGELFRTHAVQDLAGFRRAVPDMPMPRTLLIVDEFQELFVADDKLAQDAALLLDRLVRQGRAFGIHVMLGSQTLAGAYSLARSTLGQMAIRIALECSEADAHLILSDENTAARLLNRPGEAIYNDQNGLVAGNHPFQVVWLPDPQRQQYLTTLRGLPLSAQFTPPPTIVFEGNVPANPQDNPDMVAAISRPELTTHLEPTLWLGSAVRIEPATHLVLRRQGGHNIAIIGQDEEMAAGMLANAVIALHAQHGEAAVRFTVLDGTRPESRVPGMWAEVAAAVGDAVEVVPPRGAAAAVSALADEVKRRGESPEERYPSLYLIVYDLAQIRDLRQTEDDYSFSFSKTNGSAPAPDKRFREILKEGPVVGVHVLFWCESYNSMTRAIDRLSLREIEFRVAMQMSGADSTSVIDSPAATLLGENRALLYRDDIGTQTKFRPYGPPTQEWLAWVAAQTKPRPVVAE</sequence>
<dbReference type="EMBL" id="CP036339">
    <property type="protein sequence ID" value="QDT75077.1"/>
    <property type="molecule type" value="Genomic_DNA"/>
</dbReference>
<dbReference type="PANTHER" id="PTHR22683:SF41">
    <property type="entry name" value="DNA TRANSLOCASE FTSK"/>
    <property type="match status" value="1"/>
</dbReference>
<dbReference type="Proteomes" id="UP000317909">
    <property type="component" value="Chromosome"/>
</dbReference>
<feature type="binding site" evidence="3">
    <location>
        <begin position="772"/>
        <end position="779"/>
    </location>
    <ligand>
        <name>ATP</name>
        <dbReference type="ChEBI" id="CHEBI:30616"/>
    </ligand>
</feature>
<evidence type="ECO:0000256" key="3">
    <source>
        <dbReference type="PROSITE-ProRule" id="PRU00289"/>
    </source>
</evidence>
<evidence type="ECO:0000256" key="5">
    <source>
        <dbReference type="SAM" id="Phobius"/>
    </source>
</evidence>
<dbReference type="SUPFAM" id="SSF52540">
    <property type="entry name" value="P-loop containing nucleoside triphosphate hydrolases"/>
    <property type="match status" value="1"/>
</dbReference>
<feature type="transmembrane region" description="Helical" evidence="5">
    <location>
        <begin position="249"/>
        <end position="270"/>
    </location>
</feature>
<dbReference type="InterPro" id="IPR027417">
    <property type="entry name" value="P-loop_NTPase"/>
</dbReference>
<dbReference type="InterPro" id="IPR050206">
    <property type="entry name" value="FtsK/SpoIIIE/SftA"/>
</dbReference>
<protein>
    <submittedName>
        <fullName evidence="7">FtsK-like domain-containing protein</fullName>
    </submittedName>
</protein>
<evidence type="ECO:0000256" key="4">
    <source>
        <dbReference type="SAM" id="MobiDB-lite"/>
    </source>
</evidence>
<keyword evidence="1 3" id="KW-0547">Nucleotide-binding</keyword>
<dbReference type="PANTHER" id="PTHR22683">
    <property type="entry name" value="SPORULATION PROTEIN RELATED"/>
    <property type="match status" value="1"/>
</dbReference>
<dbReference type="Pfam" id="PF01580">
    <property type="entry name" value="FtsK_SpoIIIE"/>
    <property type="match status" value="1"/>
</dbReference>
<name>A0A517U383_9BACT</name>
<gene>
    <name evidence="7" type="ORF">I41_42860</name>
</gene>
<keyword evidence="2 3" id="KW-0067">ATP-binding</keyword>
<dbReference type="InterPro" id="IPR002543">
    <property type="entry name" value="FtsK_dom"/>
</dbReference>
<keyword evidence="5" id="KW-0472">Membrane</keyword>
<proteinExistence type="predicted"/>
<dbReference type="InterPro" id="IPR003593">
    <property type="entry name" value="AAA+_ATPase"/>
</dbReference>
<feature type="region of interest" description="Disordered" evidence="4">
    <location>
        <begin position="174"/>
        <end position="193"/>
    </location>
</feature>
<evidence type="ECO:0000313" key="7">
    <source>
        <dbReference type="EMBL" id="QDT75077.1"/>
    </source>
</evidence>
<evidence type="ECO:0000313" key="8">
    <source>
        <dbReference type="Proteomes" id="UP000317909"/>
    </source>
</evidence>
<feature type="domain" description="FtsK" evidence="6">
    <location>
        <begin position="755"/>
        <end position="950"/>
    </location>
</feature>
<dbReference type="PROSITE" id="PS50901">
    <property type="entry name" value="FTSK"/>
    <property type="match status" value="1"/>
</dbReference>
<evidence type="ECO:0000256" key="2">
    <source>
        <dbReference type="ARBA" id="ARBA00022840"/>
    </source>
</evidence>
<feature type="transmembrane region" description="Helical" evidence="5">
    <location>
        <begin position="225"/>
        <end position="243"/>
    </location>
</feature>
<keyword evidence="5" id="KW-1133">Transmembrane helix</keyword>
<dbReference type="KEGG" id="llh:I41_42860"/>
<dbReference type="SMART" id="SM00382">
    <property type="entry name" value="AAA"/>
    <property type="match status" value="1"/>
</dbReference>